<evidence type="ECO:0000313" key="11">
    <source>
        <dbReference type="Proteomes" id="UP000008909"/>
    </source>
</evidence>
<keyword evidence="7" id="KW-0496">Mitochondrion</keyword>
<keyword evidence="9" id="KW-0066">ATP synthesis</keyword>
<dbReference type="GO" id="GO:0042776">
    <property type="term" value="P:proton motive force-driven mitochondrial ATP synthesis"/>
    <property type="evidence" value="ECO:0007669"/>
    <property type="project" value="TreeGrafter"/>
</dbReference>
<evidence type="ECO:0000256" key="3">
    <source>
        <dbReference type="ARBA" id="ARBA00022448"/>
    </source>
</evidence>
<evidence type="ECO:0000256" key="8">
    <source>
        <dbReference type="ARBA" id="ARBA00023136"/>
    </source>
</evidence>
<comment type="similarity">
    <text evidence="2">Belongs to the ATPase F chain family.</text>
</comment>
<name>G7Y3P8_CLOSI</name>
<keyword evidence="11" id="KW-1185">Reference proteome</keyword>
<keyword evidence="6" id="KW-0406">Ion transport</keyword>
<comment type="subcellular location">
    <subcellularLocation>
        <location evidence="1">Mitochondrion membrane</location>
    </subcellularLocation>
</comment>
<evidence type="ECO:0000313" key="10">
    <source>
        <dbReference type="EMBL" id="GAA47584.1"/>
    </source>
</evidence>
<evidence type="ECO:0000256" key="2">
    <source>
        <dbReference type="ARBA" id="ARBA00005895"/>
    </source>
</evidence>
<dbReference type="PANTHER" id="PTHR13080">
    <property type="entry name" value="ATP SYNTHASE F CHAIN, MITOCHONDRIAL-RELATED"/>
    <property type="match status" value="1"/>
</dbReference>
<accession>G7Y3P8</accession>
<evidence type="ECO:0000256" key="9">
    <source>
        <dbReference type="ARBA" id="ARBA00023310"/>
    </source>
</evidence>
<dbReference type="GO" id="GO:0031966">
    <property type="term" value="C:mitochondrial membrane"/>
    <property type="evidence" value="ECO:0007669"/>
    <property type="project" value="UniProtKB-SubCell"/>
</dbReference>
<dbReference type="PANTHER" id="PTHR13080:SF20">
    <property type="entry name" value="ATP SYNTHASE SUBUNIT F, MITOCHONDRIAL-RELATED"/>
    <property type="match status" value="1"/>
</dbReference>
<evidence type="ECO:0000256" key="5">
    <source>
        <dbReference type="ARBA" id="ARBA00022781"/>
    </source>
</evidence>
<proteinExistence type="inferred from homology"/>
<protein>
    <submittedName>
        <fullName evidence="10">F-type H+-transporting ATPase subunit f</fullName>
    </submittedName>
</protein>
<reference evidence="10" key="1">
    <citation type="journal article" date="2011" name="Genome Biol.">
        <title>The draft genome of the carcinogenic human liver fluke Clonorchis sinensis.</title>
        <authorList>
            <person name="Wang X."/>
            <person name="Chen W."/>
            <person name="Huang Y."/>
            <person name="Sun J."/>
            <person name="Men J."/>
            <person name="Liu H."/>
            <person name="Luo F."/>
            <person name="Guo L."/>
            <person name="Lv X."/>
            <person name="Deng C."/>
            <person name="Zhou C."/>
            <person name="Fan Y."/>
            <person name="Li X."/>
            <person name="Huang L."/>
            <person name="Hu Y."/>
            <person name="Liang C."/>
            <person name="Hu X."/>
            <person name="Xu J."/>
            <person name="Yu X."/>
        </authorList>
    </citation>
    <scope>NUCLEOTIDE SEQUENCE [LARGE SCALE GENOMIC DNA]</scope>
    <source>
        <strain evidence="10">Henan</strain>
    </source>
</reference>
<keyword evidence="8" id="KW-0472">Membrane</keyword>
<keyword evidence="4" id="KW-0138">CF(0)</keyword>
<dbReference type="GO" id="GO:0046933">
    <property type="term" value="F:proton-transporting ATP synthase activity, rotational mechanism"/>
    <property type="evidence" value="ECO:0007669"/>
    <property type="project" value="TreeGrafter"/>
</dbReference>
<dbReference type="AlphaFoldDB" id="G7Y3P8"/>
<evidence type="ECO:0000256" key="6">
    <source>
        <dbReference type="ARBA" id="ARBA00023065"/>
    </source>
</evidence>
<dbReference type="Pfam" id="PF10206">
    <property type="entry name" value="WRW"/>
    <property type="match status" value="1"/>
</dbReference>
<reference key="2">
    <citation type="submission" date="2011-10" db="EMBL/GenBank/DDBJ databases">
        <title>The genome and transcriptome sequence of Clonorchis sinensis provide insights into the carcinogenic liver fluke.</title>
        <authorList>
            <person name="Wang X."/>
            <person name="Huang Y."/>
            <person name="Chen W."/>
            <person name="Liu H."/>
            <person name="Guo L."/>
            <person name="Chen Y."/>
            <person name="Luo F."/>
            <person name="Zhou W."/>
            <person name="Sun J."/>
            <person name="Mao Q."/>
            <person name="Liang P."/>
            <person name="Zhou C."/>
            <person name="Tian Y."/>
            <person name="Men J."/>
            <person name="Lv X."/>
            <person name="Huang L."/>
            <person name="Zhou J."/>
            <person name="Hu Y."/>
            <person name="Li R."/>
            <person name="Zhang F."/>
            <person name="Lei H."/>
            <person name="Li X."/>
            <person name="Hu X."/>
            <person name="Liang C."/>
            <person name="Xu J."/>
            <person name="Wu Z."/>
            <person name="Yu X."/>
        </authorList>
    </citation>
    <scope>NUCLEOTIDE SEQUENCE</scope>
    <source>
        <strain>Henan</strain>
    </source>
</reference>
<keyword evidence="5" id="KW-0375">Hydrogen ion transport</keyword>
<organism evidence="10 11">
    <name type="scientific">Clonorchis sinensis</name>
    <name type="common">Chinese liver fluke</name>
    <dbReference type="NCBI Taxonomy" id="79923"/>
    <lineage>
        <taxon>Eukaryota</taxon>
        <taxon>Metazoa</taxon>
        <taxon>Spiralia</taxon>
        <taxon>Lophotrochozoa</taxon>
        <taxon>Platyhelminthes</taxon>
        <taxon>Trematoda</taxon>
        <taxon>Digenea</taxon>
        <taxon>Opisthorchiida</taxon>
        <taxon>Opisthorchiata</taxon>
        <taxon>Opisthorchiidae</taxon>
        <taxon>Clonorchis</taxon>
    </lineage>
</organism>
<evidence type="ECO:0000256" key="4">
    <source>
        <dbReference type="ARBA" id="ARBA00022547"/>
    </source>
</evidence>
<dbReference type="InterPro" id="IPR019344">
    <property type="entry name" value="F1F0-ATPsyn_F_prd"/>
</dbReference>
<gene>
    <name evidence="10" type="ORF">CLF_100546</name>
</gene>
<sequence>MSLGKGCGDRRLRNTNPRLPIGTSPCSCSVTKIAVVACKNMNFRDQTQFHSFHVTCCEPTVPENYKLKTFSRSSNHSQSQLKPKPRLVRIGQWSDRDTVQTPLFVYKRIMPGFGLLPKEYNVRVHGAYFPGYFYGKPDTPIMDVKIGELPAWFSRRSRNPADWARAIARFGWRYTFKWIACKRVTFAPVFQVAVVVGALRYFQDYGEHQNEKHSKYH</sequence>
<keyword evidence="3" id="KW-0813">Transport</keyword>
<evidence type="ECO:0000256" key="1">
    <source>
        <dbReference type="ARBA" id="ARBA00004325"/>
    </source>
</evidence>
<dbReference type="Proteomes" id="UP000008909">
    <property type="component" value="Unassembled WGS sequence"/>
</dbReference>
<dbReference type="EMBL" id="DF142845">
    <property type="protein sequence ID" value="GAA47584.1"/>
    <property type="molecule type" value="Genomic_DNA"/>
</dbReference>
<evidence type="ECO:0000256" key="7">
    <source>
        <dbReference type="ARBA" id="ARBA00023128"/>
    </source>
</evidence>
<dbReference type="GO" id="GO:0045259">
    <property type="term" value="C:proton-transporting ATP synthase complex"/>
    <property type="evidence" value="ECO:0007669"/>
    <property type="project" value="UniProtKB-KW"/>
</dbReference>